<gene>
    <name evidence="1" type="ORF">SAMN05444141_105253</name>
</gene>
<dbReference type="EMBL" id="FPBD01000005">
    <property type="protein sequence ID" value="SFT95126.1"/>
    <property type="molecule type" value="Genomic_DNA"/>
</dbReference>
<dbReference type="AlphaFoldDB" id="A0A1I7C6S7"/>
<dbReference type="Gene3D" id="3.40.50.150">
    <property type="entry name" value="Vaccinia Virus protein VP39"/>
    <property type="match status" value="1"/>
</dbReference>
<evidence type="ECO:0000313" key="2">
    <source>
        <dbReference type="Proteomes" id="UP000183371"/>
    </source>
</evidence>
<dbReference type="Proteomes" id="UP000183371">
    <property type="component" value="Unassembled WGS sequence"/>
</dbReference>
<proteinExistence type="predicted"/>
<dbReference type="InterPro" id="IPR029063">
    <property type="entry name" value="SAM-dependent_MTases_sf"/>
</dbReference>
<name>A0A1I7C6S7_9HYPH</name>
<dbReference type="RefSeq" id="WP_128647428.1">
    <property type="nucleotide sequence ID" value="NZ_FPBD01000005.1"/>
</dbReference>
<evidence type="ECO:0000313" key="1">
    <source>
        <dbReference type="EMBL" id="SFT95126.1"/>
    </source>
</evidence>
<reference evidence="2" key="1">
    <citation type="submission" date="2016-10" db="EMBL/GenBank/DDBJ databases">
        <authorList>
            <person name="Varghese N."/>
            <person name="Submissions S."/>
        </authorList>
    </citation>
    <scope>NUCLEOTIDE SEQUENCE [LARGE SCALE GENOMIC DNA]</scope>
    <source>
        <strain evidence="2">DSM 17465</strain>
    </source>
</reference>
<keyword evidence="2" id="KW-1185">Reference proteome</keyword>
<organism evidence="1 2">
    <name type="scientific">Pseudovibrio denitrificans</name>
    <dbReference type="NCBI Taxonomy" id="258256"/>
    <lineage>
        <taxon>Bacteria</taxon>
        <taxon>Pseudomonadati</taxon>
        <taxon>Pseudomonadota</taxon>
        <taxon>Alphaproteobacteria</taxon>
        <taxon>Hyphomicrobiales</taxon>
        <taxon>Stappiaceae</taxon>
        <taxon>Pseudovibrio</taxon>
    </lineage>
</organism>
<sequence length="344" mass="39458">MGVGMSEMLIKEIRFRNSEDLTCRVLPPDVVNAEGMLSREERSLLYLLARDHYRGDGVLIDGGSFLGSSTVSLAHGIRDNTHSQNDMSVFRCKPIQAFEIGFLPRLKNGKEKFKEWGAFKYRFGDSFIPRLEQNIENYSDLIDLHVGDLVDFKFPATPIEICFIDVGKSVKLDDYVNKNFLANLIPSKSILVNQDFYFDRLPWIKVTMGYLKDYFEWIGQVRTSVVYKNTKKIPQEVLSYNPFRDGTLDECIAYHDSHVFPDDQSPITLSRLALSRALLIALKSTKELALADLKDFERIHANVLSDGKHGDDARMRYERTVRQISNGMILKQWGYYPSSEFQPA</sequence>
<accession>A0A1I7C6S7</accession>
<protein>
    <submittedName>
        <fullName evidence="1">Uncharacterized protein</fullName>
    </submittedName>
</protein>